<keyword evidence="1" id="KW-0472">Membrane</keyword>
<proteinExistence type="predicted"/>
<evidence type="ECO:0000256" key="1">
    <source>
        <dbReference type="SAM" id="Phobius"/>
    </source>
</evidence>
<reference evidence="3" key="3">
    <citation type="submission" date="2025-08" db="UniProtKB">
        <authorList>
            <consortium name="RefSeq"/>
        </authorList>
    </citation>
    <scope>IDENTIFICATION</scope>
    <source>
        <strain evidence="3">CBS 342.82</strain>
    </source>
</reference>
<organism evidence="3">
    <name type="scientific">Dissoconium aciculare CBS 342.82</name>
    <dbReference type="NCBI Taxonomy" id="1314786"/>
    <lineage>
        <taxon>Eukaryota</taxon>
        <taxon>Fungi</taxon>
        <taxon>Dikarya</taxon>
        <taxon>Ascomycota</taxon>
        <taxon>Pezizomycotina</taxon>
        <taxon>Dothideomycetes</taxon>
        <taxon>Dothideomycetidae</taxon>
        <taxon>Mycosphaerellales</taxon>
        <taxon>Dissoconiaceae</taxon>
        <taxon>Dissoconium</taxon>
    </lineage>
</organism>
<dbReference type="AlphaFoldDB" id="A0A6J3MI70"/>
<gene>
    <name evidence="3" type="ORF">K489DRAFT_21616</name>
</gene>
<dbReference type="GeneID" id="54357496"/>
<dbReference type="RefSeq" id="XP_033464629.1">
    <property type="nucleotide sequence ID" value="XM_033599697.1"/>
</dbReference>
<dbReference type="OrthoDB" id="4314040at2759"/>
<evidence type="ECO:0000313" key="3">
    <source>
        <dbReference type="RefSeq" id="XP_033464629.1"/>
    </source>
</evidence>
<keyword evidence="2" id="KW-1185">Reference proteome</keyword>
<keyword evidence="1" id="KW-1133">Transmembrane helix</keyword>
<accession>A0A6J3MI70</accession>
<dbReference type="Proteomes" id="UP000504637">
    <property type="component" value="Unplaced"/>
</dbReference>
<keyword evidence="1" id="KW-0812">Transmembrane</keyword>
<evidence type="ECO:0000313" key="2">
    <source>
        <dbReference type="Proteomes" id="UP000504637"/>
    </source>
</evidence>
<sequence>MLLMLYSLSATRSENLQDYAHVSSAWLAEIRSALRRSENPCHDEDYELYQSLDLLMVDFSRITSIASTFDVLRADSEKSGEQRKLLSDLSSKIESTLSRNEACLASWNTKMHQTRLSPWRSNPSHRLRMEISDDDEIHCLHEVLVFDNMLVYHAITIYWTMVISLHTLAINLLHRTAQSHQQKKIYLHSDHSHIISNHRRRLMTYAHAVIRTIPYATDAANSAAAPFALTTAFRLTLQVLDREIAFRTTGDAGEGNDSAAVLQECQKLRALALRYLEWTMREEIPI</sequence>
<name>A0A6J3MI70_9PEZI</name>
<feature type="transmembrane region" description="Helical" evidence="1">
    <location>
        <begin position="150"/>
        <end position="173"/>
    </location>
</feature>
<reference evidence="3" key="2">
    <citation type="submission" date="2020-04" db="EMBL/GenBank/DDBJ databases">
        <authorList>
            <consortium name="NCBI Genome Project"/>
        </authorList>
    </citation>
    <scope>NUCLEOTIDE SEQUENCE</scope>
    <source>
        <strain evidence="3">CBS 342.82</strain>
    </source>
</reference>
<reference evidence="3" key="1">
    <citation type="submission" date="2020-01" db="EMBL/GenBank/DDBJ databases">
        <authorList>
            <consortium name="DOE Joint Genome Institute"/>
            <person name="Haridas S."/>
            <person name="Albert R."/>
            <person name="Binder M."/>
            <person name="Bloem J."/>
            <person name="Labutti K."/>
            <person name="Salamov A."/>
            <person name="Andreopoulos B."/>
            <person name="Baker S.E."/>
            <person name="Barry K."/>
            <person name="Bills G."/>
            <person name="Bluhm B.H."/>
            <person name="Cannon C."/>
            <person name="Castanera R."/>
            <person name="Culley D.E."/>
            <person name="Daum C."/>
            <person name="Ezra D."/>
            <person name="Gonzalez J.B."/>
            <person name="Henrissat B."/>
            <person name="Kuo A."/>
            <person name="Liang C."/>
            <person name="Lipzen A."/>
            <person name="Lutzoni F."/>
            <person name="Magnuson J."/>
            <person name="Mondo S."/>
            <person name="Nolan M."/>
            <person name="Ohm R."/>
            <person name="Pangilinan J."/>
            <person name="Park H.-J."/>
            <person name="Ramirez L."/>
            <person name="Alfaro M."/>
            <person name="Sun H."/>
            <person name="Tritt A."/>
            <person name="Yoshinaga Y."/>
            <person name="Zwiers L.-H."/>
            <person name="Turgeon B.G."/>
            <person name="Goodwin S.B."/>
            <person name="Spatafora J.W."/>
            <person name="Crous P.W."/>
            <person name="Grigoriev I.V."/>
        </authorList>
    </citation>
    <scope>NUCLEOTIDE SEQUENCE</scope>
    <source>
        <strain evidence="3">CBS 342.82</strain>
    </source>
</reference>
<protein>
    <submittedName>
        <fullName evidence="3">Uncharacterized protein</fullName>
    </submittedName>
</protein>